<evidence type="ECO:0000256" key="7">
    <source>
        <dbReference type="ARBA" id="ARBA00023180"/>
    </source>
</evidence>
<evidence type="ECO:0000256" key="5">
    <source>
        <dbReference type="ARBA" id="ARBA00023136"/>
    </source>
</evidence>
<evidence type="ECO:0000313" key="11">
    <source>
        <dbReference type="Proteomes" id="UP001497482"/>
    </source>
</evidence>
<dbReference type="GO" id="GO:0004896">
    <property type="term" value="F:cytokine receptor activity"/>
    <property type="evidence" value="ECO:0007669"/>
    <property type="project" value="TreeGrafter"/>
</dbReference>
<accession>A0AAV2MR84</accession>
<dbReference type="FunFam" id="2.60.40.10:FF:000287">
    <property type="entry name" value="Prolactin receptor"/>
    <property type="match status" value="1"/>
</dbReference>
<reference evidence="10 11" key="1">
    <citation type="submission" date="2024-04" db="EMBL/GenBank/DDBJ databases">
        <authorList>
            <person name="Waldvogel A.-M."/>
            <person name="Schoenle A."/>
        </authorList>
    </citation>
    <scope>NUCLEOTIDE SEQUENCE [LARGE SCALE GENOMIC DNA]</scope>
</reference>
<dbReference type="AlphaFoldDB" id="A0AAV2MR84"/>
<evidence type="ECO:0000256" key="4">
    <source>
        <dbReference type="ARBA" id="ARBA00022989"/>
    </source>
</evidence>
<keyword evidence="3" id="KW-0732">Signal</keyword>
<gene>
    <name evidence="10" type="ORF">KC01_LOCUS41700</name>
</gene>
<dbReference type="Pfam" id="PF09067">
    <property type="entry name" value="EpoR_lig-bind"/>
    <property type="match status" value="1"/>
</dbReference>
<evidence type="ECO:0000256" key="6">
    <source>
        <dbReference type="ARBA" id="ARBA00023170"/>
    </source>
</evidence>
<dbReference type="EMBL" id="OZ035831">
    <property type="protein sequence ID" value="CAL1615825.1"/>
    <property type="molecule type" value="Genomic_DNA"/>
</dbReference>
<dbReference type="InterPro" id="IPR003961">
    <property type="entry name" value="FN3_dom"/>
</dbReference>
<keyword evidence="2 8" id="KW-0812">Transmembrane</keyword>
<dbReference type="InterPro" id="IPR015152">
    <property type="entry name" value="Growth/epo_recpt_lig-bind"/>
</dbReference>
<dbReference type="CDD" id="cd00063">
    <property type="entry name" value="FN3"/>
    <property type="match status" value="1"/>
</dbReference>
<dbReference type="Gene3D" id="2.60.40.10">
    <property type="entry name" value="Immunoglobulins"/>
    <property type="match status" value="2"/>
</dbReference>
<dbReference type="PROSITE" id="PS50853">
    <property type="entry name" value="FN3"/>
    <property type="match status" value="2"/>
</dbReference>
<proteinExistence type="predicted"/>
<dbReference type="PANTHER" id="PTHR23037:SF46">
    <property type="entry name" value="INTERLEUKIN 5 RECEPTOR SUBUNIT ALPHA"/>
    <property type="match status" value="1"/>
</dbReference>
<keyword evidence="7" id="KW-0325">Glycoprotein</keyword>
<dbReference type="SUPFAM" id="SSF49265">
    <property type="entry name" value="Fibronectin type III"/>
    <property type="match status" value="2"/>
</dbReference>
<keyword evidence="11" id="KW-1185">Reference proteome</keyword>
<keyword evidence="4 8" id="KW-1133">Transmembrane helix</keyword>
<evidence type="ECO:0000259" key="9">
    <source>
        <dbReference type="PROSITE" id="PS50853"/>
    </source>
</evidence>
<comment type="subcellular location">
    <subcellularLocation>
        <location evidence="1">Membrane</location>
        <topology evidence="1">Single-pass type I membrane protein</topology>
    </subcellularLocation>
</comment>
<sequence length="547" mass="62553">MSEYQASPAELTGLHNLGLHRDEGNAQWPRLEPFCSERERTMALSLLPPPAAAAESLKSMACQSWLLRWELLILVSAVSECSSNSPPGKPTFNSCRSPDKETFTCRWVPNASDGEGTTYRLFYSKEKPTGDKECPDYRTMGRNSCFFDKNHTSVWVYYFLRVVASNAFGNTSSDVLKLDVANIVMADPPENVTLQLELSEGGPIIHVAWNPYQPRSNFGWVTPRYQARFENEDTDWIRDTGTDTHYSFYSTPPGKQYKVQVRCSLDNRPWSEWSNASFIQVPKSEAKRWPFWILVFICSAIIFFPTLCIMLIKRKCIKQWLLPPVPGPKIKGLDEHLLKNGRSEEITRVLVLNQAFPLTAPWKNQIEDYLVVCDNNLLLVEDQKYLNRMVVTKQFPSDANIDKEKLILQNDVDPKAQTQDTRESVDELNRVNKEKAQSVHLPLQNGYVDIPKLDVDRRHMDYSSVIDVTGEHTIVLEMQNNAPNCQKVHLNEKEDKCLSEDYISIKEVQSEHMSLLQDPCSINNKDCGKQEATYANFITNGYVDNTF</sequence>
<dbReference type="InterPro" id="IPR036116">
    <property type="entry name" value="FN3_sf"/>
</dbReference>
<organism evidence="10 11">
    <name type="scientific">Knipowitschia caucasica</name>
    <name type="common">Caucasian dwarf goby</name>
    <name type="synonym">Pomatoschistus caucasicus</name>
    <dbReference type="NCBI Taxonomy" id="637954"/>
    <lineage>
        <taxon>Eukaryota</taxon>
        <taxon>Metazoa</taxon>
        <taxon>Chordata</taxon>
        <taxon>Craniata</taxon>
        <taxon>Vertebrata</taxon>
        <taxon>Euteleostomi</taxon>
        <taxon>Actinopterygii</taxon>
        <taxon>Neopterygii</taxon>
        <taxon>Teleostei</taxon>
        <taxon>Neoteleostei</taxon>
        <taxon>Acanthomorphata</taxon>
        <taxon>Gobiaria</taxon>
        <taxon>Gobiiformes</taxon>
        <taxon>Gobioidei</taxon>
        <taxon>Gobiidae</taxon>
        <taxon>Gobiinae</taxon>
        <taxon>Knipowitschia</taxon>
    </lineage>
</organism>
<evidence type="ECO:0000313" key="10">
    <source>
        <dbReference type="EMBL" id="CAL1615825.1"/>
    </source>
</evidence>
<dbReference type="PANTHER" id="PTHR23037">
    <property type="entry name" value="CYTOKINE RECEPTOR"/>
    <property type="match status" value="1"/>
</dbReference>
<protein>
    <recommendedName>
        <fullName evidence="9">Fibronectin type-III domain-containing protein</fullName>
    </recommendedName>
</protein>
<evidence type="ECO:0000256" key="1">
    <source>
        <dbReference type="ARBA" id="ARBA00004479"/>
    </source>
</evidence>
<keyword evidence="5 8" id="KW-0472">Membrane</keyword>
<evidence type="ECO:0000256" key="8">
    <source>
        <dbReference type="SAM" id="Phobius"/>
    </source>
</evidence>
<feature type="domain" description="Fibronectin type-III" evidence="9">
    <location>
        <begin position="188"/>
        <end position="284"/>
    </location>
</feature>
<evidence type="ECO:0000256" key="3">
    <source>
        <dbReference type="ARBA" id="ARBA00022729"/>
    </source>
</evidence>
<dbReference type="InterPro" id="IPR013783">
    <property type="entry name" value="Ig-like_fold"/>
</dbReference>
<feature type="transmembrane region" description="Helical" evidence="8">
    <location>
        <begin position="289"/>
        <end position="312"/>
    </location>
</feature>
<dbReference type="Proteomes" id="UP001497482">
    <property type="component" value="Chromosome 9"/>
</dbReference>
<name>A0AAV2MR84_KNICA</name>
<evidence type="ECO:0000256" key="2">
    <source>
        <dbReference type="ARBA" id="ARBA00022692"/>
    </source>
</evidence>
<keyword evidence="6" id="KW-0675">Receptor</keyword>
<feature type="domain" description="Fibronectin type-III" evidence="9">
    <location>
        <begin position="86"/>
        <end position="187"/>
    </location>
</feature>
<dbReference type="GO" id="GO:0009897">
    <property type="term" value="C:external side of plasma membrane"/>
    <property type="evidence" value="ECO:0007669"/>
    <property type="project" value="TreeGrafter"/>
</dbReference>